<dbReference type="GO" id="GO:0005886">
    <property type="term" value="C:plasma membrane"/>
    <property type="evidence" value="ECO:0007669"/>
    <property type="project" value="UniProtKB-SubCell"/>
</dbReference>
<evidence type="ECO:0000256" key="7">
    <source>
        <dbReference type="SAM" id="Phobius"/>
    </source>
</evidence>
<feature type="transmembrane region" description="Helical" evidence="7">
    <location>
        <begin position="187"/>
        <end position="206"/>
    </location>
</feature>
<dbReference type="EMBL" id="LGIQ01000020">
    <property type="protein sequence ID" value="KNB68477.1"/>
    <property type="molecule type" value="Genomic_DNA"/>
</dbReference>
<evidence type="ECO:0000256" key="5">
    <source>
        <dbReference type="ARBA" id="ARBA00022989"/>
    </source>
</evidence>
<evidence type="ECO:0000256" key="1">
    <source>
        <dbReference type="ARBA" id="ARBA00004651"/>
    </source>
</evidence>
<dbReference type="InterPro" id="IPR000620">
    <property type="entry name" value="EamA_dom"/>
</dbReference>
<feature type="transmembrane region" description="Helical" evidence="7">
    <location>
        <begin position="265"/>
        <end position="284"/>
    </location>
</feature>
<keyword evidence="5 7" id="KW-1133">Transmembrane helix</keyword>
<dbReference type="Proteomes" id="UP000319578">
    <property type="component" value="Unassembled WGS sequence"/>
</dbReference>
<dbReference type="EMBL" id="BJON01000025">
    <property type="protein sequence ID" value="GED72087.1"/>
    <property type="molecule type" value="Genomic_DNA"/>
</dbReference>
<feature type="transmembrane region" description="Helical" evidence="7">
    <location>
        <begin position="118"/>
        <end position="137"/>
    </location>
</feature>
<dbReference type="AlphaFoldDB" id="A0A0K9YIH0"/>
<evidence type="ECO:0000259" key="8">
    <source>
        <dbReference type="Pfam" id="PF00892"/>
    </source>
</evidence>
<dbReference type="Pfam" id="PF00892">
    <property type="entry name" value="EamA"/>
    <property type="match status" value="2"/>
</dbReference>
<keyword evidence="3" id="KW-1003">Cell membrane</keyword>
<dbReference type="RefSeq" id="WP_049742888.1">
    <property type="nucleotide sequence ID" value="NZ_BJON01000025.1"/>
</dbReference>
<dbReference type="InterPro" id="IPR051258">
    <property type="entry name" value="Diverse_Substrate_Transporter"/>
</dbReference>
<feature type="transmembrane region" description="Helical" evidence="7">
    <location>
        <begin position="143"/>
        <end position="166"/>
    </location>
</feature>
<dbReference type="STRING" id="54915.ADS79_33940"/>
<feature type="transmembrane region" description="Helical" evidence="7">
    <location>
        <begin position="34"/>
        <end position="54"/>
    </location>
</feature>
<reference evidence="11" key="1">
    <citation type="submission" date="2015-07" db="EMBL/GenBank/DDBJ databases">
        <title>Genome sequencing project for genomic taxonomy and phylogenomics of Bacillus-like bacteria.</title>
        <authorList>
            <person name="Liu B."/>
            <person name="Wang J."/>
            <person name="Zhu Y."/>
            <person name="Liu G."/>
            <person name="Chen Q."/>
            <person name="Chen Z."/>
            <person name="Lan J."/>
            <person name="Che J."/>
            <person name="Ge C."/>
            <person name="Shi H."/>
            <person name="Pan Z."/>
            <person name="Liu X."/>
        </authorList>
    </citation>
    <scope>NUCLEOTIDE SEQUENCE [LARGE SCALE GENOMIC DNA]</scope>
    <source>
        <strain evidence="11">DSM 9887</strain>
    </source>
</reference>
<dbReference type="PATRIC" id="fig|54915.3.peg.365"/>
<name>A0A0K9YIH0_9BACL</name>
<feature type="domain" description="EamA" evidence="8">
    <location>
        <begin position="2"/>
        <end position="133"/>
    </location>
</feature>
<comment type="subcellular location">
    <subcellularLocation>
        <location evidence="1">Cell membrane</location>
        <topology evidence="1">Multi-pass membrane protein</topology>
    </subcellularLocation>
</comment>
<evidence type="ECO:0000256" key="3">
    <source>
        <dbReference type="ARBA" id="ARBA00022475"/>
    </source>
</evidence>
<evidence type="ECO:0000256" key="4">
    <source>
        <dbReference type="ARBA" id="ARBA00022692"/>
    </source>
</evidence>
<dbReference type="PANTHER" id="PTHR42920:SF5">
    <property type="entry name" value="EAMA DOMAIN-CONTAINING PROTEIN"/>
    <property type="match status" value="1"/>
</dbReference>
<accession>A0A0K9YIH0</accession>
<evidence type="ECO:0000313" key="12">
    <source>
        <dbReference type="Proteomes" id="UP000319578"/>
    </source>
</evidence>
<evidence type="ECO:0000313" key="11">
    <source>
        <dbReference type="Proteomes" id="UP000036834"/>
    </source>
</evidence>
<proteinExistence type="inferred from homology"/>
<comment type="similarity">
    <text evidence="2">Belongs to the EamA transporter family.</text>
</comment>
<dbReference type="OrthoDB" id="3180815at2"/>
<evidence type="ECO:0000256" key="6">
    <source>
        <dbReference type="ARBA" id="ARBA00023136"/>
    </source>
</evidence>
<reference evidence="9 12" key="3">
    <citation type="submission" date="2019-06" db="EMBL/GenBank/DDBJ databases">
        <title>Whole genome shotgun sequence of Brevibacillus reuszeri NBRC 15719.</title>
        <authorList>
            <person name="Hosoyama A."/>
            <person name="Uohara A."/>
            <person name="Ohji S."/>
            <person name="Ichikawa N."/>
        </authorList>
    </citation>
    <scope>NUCLEOTIDE SEQUENCE [LARGE SCALE GENOMIC DNA]</scope>
    <source>
        <strain evidence="9 12">NBRC 15719</strain>
    </source>
</reference>
<dbReference type="InterPro" id="IPR037185">
    <property type="entry name" value="EmrE-like"/>
</dbReference>
<dbReference type="SUPFAM" id="SSF103481">
    <property type="entry name" value="Multidrug resistance efflux transporter EmrE"/>
    <property type="match status" value="2"/>
</dbReference>
<dbReference type="Proteomes" id="UP000036834">
    <property type="component" value="Unassembled WGS sequence"/>
</dbReference>
<comment type="caution">
    <text evidence="10">The sequence shown here is derived from an EMBL/GenBank/DDBJ whole genome shotgun (WGS) entry which is preliminary data.</text>
</comment>
<keyword evidence="4 7" id="KW-0812">Transmembrane</keyword>
<reference evidence="10" key="2">
    <citation type="submission" date="2015-07" db="EMBL/GenBank/DDBJ databases">
        <title>MeaNS - Measles Nucleotide Surveillance Program.</title>
        <authorList>
            <person name="Tran T."/>
            <person name="Druce J."/>
        </authorList>
    </citation>
    <scope>NUCLEOTIDE SEQUENCE</scope>
    <source>
        <strain evidence="10">DSM 9887</strain>
    </source>
</reference>
<protein>
    <submittedName>
        <fullName evidence="10">Multidrug transporter</fullName>
    </submittedName>
</protein>
<sequence>MKYVLLVFLGACSYGILSTIVKLAYGQGYSPAEVIGGQMFFGFLLTWIPALFFLRTKPNKRQLMLLVAVGIAVGSTGVFYYNALQSIPASIAIVLLFQFTWMGVLAEAIISRRRPDTPTLFSLGLLLIGTLLSGGLFETGGLAQFHLTGVIFGLLAAVAYTLFILFSGKAAVTVNPWIRSSGMATGSFLLVACIYPPVFVWNGALWDGLFPYVFLLAFFGILIPTVCFNFGVPHIGPGMAAILGAAELPMAVFSSFIILHESVSWLQVVGVVIILIGIILPELMRKRGKRQEASLS</sequence>
<organism evidence="10 11">
    <name type="scientific">Brevibacillus reuszeri</name>
    <dbReference type="NCBI Taxonomy" id="54915"/>
    <lineage>
        <taxon>Bacteria</taxon>
        <taxon>Bacillati</taxon>
        <taxon>Bacillota</taxon>
        <taxon>Bacilli</taxon>
        <taxon>Bacillales</taxon>
        <taxon>Paenibacillaceae</taxon>
        <taxon>Brevibacillus</taxon>
    </lineage>
</organism>
<keyword evidence="12" id="KW-1185">Reference proteome</keyword>
<feature type="transmembrane region" description="Helical" evidence="7">
    <location>
        <begin position="63"/>
        <end position="81"/>
    </location>
</feature>
<feature type="transmembrane region" description="Helical" evidence="7">
    <location>
        <begin position="212"/>
        <end position="232"/>
    </location>
</feature>
<feature type="transmembrane region" description="Helical" evidence="7">
    <location>
        <begin position="239"/>
        <end position="259"/>
    </location>
</feature>
<feature type="domain" description="EamA" evidence="8">
    <location>
        <begin position="148"/>
        <end position="280"/>
    </location>
</feature>
<evidence type="ECO:0000313" key="9">
    <source>
        <dbReference type="EMBL" id="GED72087.1"/>
    </source>
</evidence>
<feature type="transmembrane region" description="Helical" evidence="7">
    <location>
        <begin position="87"/>
        <end position="106"/>
    </location>
</feature>
<gene>
    <name evidence="10" type="ORF">ADS79_33940</name>
    <name evidence="9" type="ORF">BRE01_57890</name>
</gene>
<evidence type="ECO:0000313" key="10">
    <source>
        <dbReference type="EMBL" id="KNB68477.1"/>
    </source>
</evidence>
<evidence type="ECO:0000256" key="2">
    <source>
        <dbReference type="ARBA" id="ARBA00007362"/>
    </source>
</evidence>
<keyword evidence="6 7" id="KW-0472">Membrane</keyword>
<dbReference type="PANTHER" id="PTHR42920">
    <property type="entry name" value="OS03G0707200 PROTEIN-RELATED"/>
    <property type="match status" value="1"/>
</dbReference>